<dbReference type="PROSITE" id="PS00409">
    <property type="entry name" value="PROKAR_NTER_METHYL"/>
    <property type="match status" value="1"/>
</dbReference>
<keyword evidence="1" id="KW-1133">Transmembrane helix</keyword>
<feature type="transmembrane region" description="Helical" evidence="1">
    <location>
        <begin position="12"/>
        <end position="31"/>
    </location>
</feature>
<comment type="caution">
    <text evidence="2">The sequence shown here is derived from an EMBL/GenBank/DDBJ whole genome shotgun (WGS) entry which is preliminary data.</text>
</comment>
<dbReference type="SUPFAM" id="SSF54523">
    <property type="entry name" value="Pili subunits"/>
    <property type="match status" value="1"/>
</dbReference>
<gene>
    <name evidence="2" type="ORF">ACFOEB_16300</name>
</gene>
<keyword evidence="1" id="KW-0472">Membrane</keyword>
<dbReference type="RefSeq" id="WP_382418156.1">
    <property type="nucleotide sequence ID" value="NZ_AP031500.1"/>
</dbReference>
<evidence type="ECO:0000256" key="1">
    <source>
        <dbReference type="SAM" id="Phobius"/>
    </source>
</evidence>
<dbReference type="Pfam" id="PF16074">
    <property type="entry name" value="PilW"/>
    <property type="match status" value="1"/>
</dbReference>
<dbReference type="NCBIfam" id="TIGR02532">
    <property type="entry name" value="IV_pilin_GFxxxE"/>
    <property type="match status" value="1"/>
</dbReference>
<keyword evidence="3" id="KW-1185">Reference proteome</keyword>
<protein>
    <submittedName>
        <fullName evidence="2">PilW family protein</fullName>
    </submittedName>
</protein>
<dbReference type="InterPro" id="IPR012902">
    <property type="entry name" value="N_methyl_site"/>
</dbReference>
<name>A0ABV7HVD4_9GAMM</name>
<dbReference type="Pfam" id="PF07963">
    <property type="entry name" value="N_methyl"/>
    <property type="match status" value="1"/>
</dbReference>
<dbReference type="Proteomes" id="UP001595548">
    <property type="component" value="Unassembled WGS sequence"/>
</dbReference>
<evidence type="ECO:0000313" key="3">
    <source>
        <dbReference type="Proteomes" id="UP001595548"/>
    </source>
</evidence>
<keyword evidence="1" id="KW-0812">Transmembrane</keyword>
<proteinExistence type="predicted"/>
<dbReference type="EMBL" id="JBHRTL010000031">
    <property type="protein sequence ID" value="MFC3156773.1"/>
    <property type="molecule type" value="Genomic_DNA"/>
</dbReference>
<sequence length="342" mass="36964">MAKQKGFSLIELMVAITISLLLMAGVVQMFLSSKTVFTTQQGLSRLQETGRLAVEFMARDVRQAGFFGPAYATSWNMISTLNNKNQFGNDYSPETAMRVFNGDSLPAGLVLNPAPNSDTQVVAVYTASDMSVPVVQQNDSGNVYVELTTPAGQDCPSGICEGDILVAADFEKMWIFQVTGVSENGGMVTLAHGAGSDPGNQITEWGGNPDYPTQDVNPGAEVFRLKTSVFYIADGPNNIPTLYQKVGREPSFPLLVGVENIFYNVGVDTDADRVANNYVAPEAVANWENAVSLQLEALVMTPGDNAASDKQTYTFAGEEVTADDNRVRKVFRTTVAIRNKLL</sequence>
<evidence type="ECO:0000313" key="2">
    <source>
        <dbReference type="EMBL" id="MFC3156773.1"/>
    </source>
</evidence>
<reference evidence="3" key="1">
    <citation type="journal article" date="2019" name="Int. J. Syst. Evol. Microbiol.">
        <title>The Global Catalogue of Microorganisms (GCM) 10K type strain sequencing project: providing services to taxonomists for standard genome sequencing and annotation.</title>
        <authorList>
            <consortium name="The Broad Institute Genomics Platform"/>
            <consortium name="The Broad Institute Genome Sequencing Center for Infectious Disease"/>
            <person name="Wu L."/>
            <person name="Ma J."/>
        </authorList>
    </citation>
    <scope>NUCLEOTIDE SEQUENCE [LARGE SCALE GENOMIC DNA]</scope>
    <source>
        <strain evidence="3">KCTC 52141</strain>
    </source>
</reference>
<organism evidence="2 3">
    <name type="scientific">Gilvimarinus japonicus</name>
    <dbReference type="NCBI Taxonomy" id="1796469"/>
    <lineage>
        <taxon>Bacteria</taxon>
        <taxon>Pseudomonadati</taxon>
        <taxon>Pseudomonadota</taxon>
        <taxon>Gammaproteobacteria</taxon>
        <taxon>Cellvibrionales</taxon>
        <taxon>Cellvibrionaceae</taxon>
        <taxon>Gilvimarinus</taxon>
    </lineage>
</organism>
<accession>A0ABV7HVD4</accession>
<dbReference type="InterPro" id="IPR045584">
    <property type="entry name" value="Pilin-like"/>
</dbReference>
<dbReference type="InterPro" id="IPR032092">
    <property type="entry name" value="PilW"/>
</dbReference>